<organism evidence="1">
    <name type="scientific">marine sediment metagenome</name>
    <dbReference type="NCBI Taxonomy" id="412755"/>
    <lineage>
        <taxon>unclassified sequences</taxon>
        <taxon>metagenomes</taxon>
        <taxon>ecological metagenomes</taxon>
    </lineage>
</organism>
<dbReference type="AlphaFoldDB" id="A0A0F9PWS9"/>
<proteinExistence type="predicted"/>
<comment type="caution">
    <text evidence="1">The sequence shown here is derived from an EMBL/GenBank/DDBJ whole genome shotgun (WGS) entry which is preliminary data.</text>
</comment>
<dbReference type="EMBL" id="LAZR01005722">
    <property type="protein sequence ID" value="KKM97652.1"/>
    <property type="molecule type" value="Genomic_DNA"/>
</dbReference>
<gene>
    <name evidence="1" type="ORF">LCGC14_1165910</name>
</gene>
<protein>
    <recommendedName>
        <fullName evidence="2">Terminase large subunit gp17-like C-terminal domain-containing protein</fullName>
    </recommendedName>
</protein>
<sequence>MSKRLSLFNFTHTLMGYHYIRESKLNREMADFGEAVGIGWLETRHKTRRRIKACTLIPRKGRKSTIITQSAPPYLLTRDPNLSIVIDSEMKQRSNDFLGATSRVLSGEAKTDFIKYYGNWKHPDKEWRSDRITIAPRTYMQRKEPSIVTASVEIGYTGGAPDVIAIDDPMSPESHTDSWMNKVVKHYVGLGPILQPNGLFLLCMTRYDDGDLYGHIEETEGIHMCEAQEAADCVRSERCMKATPEHPEPWHVMFRQAWDDDEKSIDEVVWPTEFLHAENKKSPGFFAAQYLNNPWHNPDASFQPEDFTYTDTVPGDVVTILSSDTAWKDTKDSQMERGGDWNVFVEARHQAATGRVYVTGVYRGRWTEGEWGDELVRIMRKNREKRYPVSRFIYEEMRSLKGAIASVVRSACQRWREHAPALVIAPRSNQLDAKTARIKATAIYYQNHNIIFVRPCKDMTYAHGCEKCNTFQILRSELLKLGATKYNDCADAISDHFIPEIYHAPSVELKSPEPPRPRRPYDLDLKPGFAEMPEWKIEMDENDVPKWVPTDAFYPREPI</sequence>
<evidence type="ECO:0000313" key="1">
    <source>
        <dbReference type="EMBL" id="KKM97652.1"/>
    </source>
</evidence>
<name>A0A0F9PWS9_9ZZZZ</name>
<accession>A0A0F9PWS9</accession>
<reference evidence="1" key="1">
    <citation type="journal article" date="2015" name="Nature">
        <title>Complex archaea that bridge the gap between prokaryotes and eukaryotes.</title>
        <authorList>
            <person name="Spang A."/>
            <person name="Saw J.H."/>
            <person name="Jorgensen S.L."/>
            <person name="Zaremba-Niedzwiedzka K."/>
            <person name="Martijn J."/>
            <person name="Lind A.E."/>
            <person name="van Eijk R."/>
            <person name="Schleper C."/>
            <person name="Guy L."/>
            <person name="Ettema T.J."/>
        </authorList>
    </citation>
    <scope>NUCLEOTIDE SEQUENCE</scope>
</reference>
<evidence type="ECO:0008006" key="2">
    <source>
        <dbReference type="Google" id="ProtNLM"/>
    </source>
</evidence>